<gene>
    <name evidence="5" type="ORF">RFI_04713</name>
</gene>
<dbReference type="Proteomes" id="UP000023152">
    <property type="component" value="Unassembled WGS sequence"/>
</dbReference>
<evidence type="ECO:0000256" key="3">
    <source>
        <dbReference type="SAM" id="MobiDB-lite"/>
    </source>
</evidence>
<dbReference type="EMBL" id="ASPP01004230">
    <property type="protein sequence ID" value="ETO32403.1"/>
    <property type="molecule type" value="Genomic_DNA"/>
</dbReference>
<dbReference type="SMART" id="SM00175">
    <property type="entry name" value="RAB"/>
    <property type="match status" value="1"/>
</dbReference>
<feature type="region of interest" description="Disordered" evidence="3">
    <location>
        <begin position="657"/>
        <end position="680"/>
    </location>
</feature>
<dbReference type="InterPro" id="IPR050227">
    <property type="entry name" value="Rab"/>
</dbReference>
<dbReference type="InterPro" id="IPR027417">
    <property type="entry name" value="P-loop_NTPase"/>
</dbReference>
<dbReference type="AlphaFoldDB" id="X6P2R4"/>
<keyword evidence="4" id="KW-0472">Membrane</keyword>
<keyword evidence="1" id="KW-0547">Nucleotide-binding</keyword>
<dbReference type="InterPro" id="IPR001806">
    <property type="entry name" value="Small_GTPase"/>
</dbReference>
<dbReference type="GO" id="GO:0005525">
    <property type="term" value="F:GTP binding"/>
    <property type="evidence" value="ECO:0007669"/>
    <property type="project" value="UniProtKB-KW"/>
</dbReference>
<evidence type="ECO:0000256" key="2">
    <source>
        <dbReference type="ARBA" id="ARBA00023134"/>
    </source>
</evidence>
<evidence type="ECO:0000256" key="4">
    <source>
        <dbReference type="SAM" id="Phobius"/>
    </source>
</evidence>
<dbReference type="CDD" id="cd01861">
    <property type="entry name" value="Rab6"/>
    <property type="match status" value="1"/>
</dbReference>
<sequence>MDPYERGSYAINGFDLTFSNLWRCGKAVPYFHVPFIAYLFNELFIRKQSYPGNGMGTKLFVTLRDPRKRLLSNYLYFIGDERETLPDRYGEVNTYLEHMWTHKYVWDPFVEMIEFLDQHITTQSIVDVLVDNPYKTYHYLSSFSLIPNTTHVTASQLDSIHRWQELFQLYQSYLQGATRLCEEEKQILQNSKMSCSPKIHNIQQENCVVFACLKIFHTVDLVRTALGASCHIVPLMFWLYTIDDPLNRFRVIQSEHFFNNDAKLQEIVDDLICWTKRLRCVRNEKYYHNLQRFNFKAALSHGHFQSQYRPLIQNVNLSLAVSNQQTYLYQSNSRRLFNSVSAKTMKSDSDSEDQESKSYPIKHRVPNDKLRAKFRQRRSGKRASNNFNNMSLSNESIAMIETLLSPCHQKLYELLAFRFLKKQYSLSFISSIIRKLALLQYFFMSSLFYQYFENQKKIYTSWNVMNLLERRRLLLDSCKRQHKLRRGWKRYDHFDDTYQATIGIDFLSKTMYLEDRVTRLQLWDTAGQERFRSLIPSYIRDSSVAMIVYDIANQGSFKSIDKWVEDVREERGNDVVIMLVGNKTDLQDNRGEKGERGGRGRKKKANLYKLIMNHRQVTTMQGEEKAKELNVMFMETSAKSGENIKQLFHTVATNLPGTDETTRAQSNEEEENVNLKKTAKKTEEQEQRLKSIYHKITENNRITNQFLQFFFLSAVVGNAKRRTQPQSIFFICFGYLLFIFFFLDFRSITKLSQGFKHISFLTLFISQIFGLLTNLKITSKYCGIIAVLIFCHVSRTFIQAFEQNASNSDVSALHAVIKENKNRFYPSCQKDPFLTVGDHFKSDKKYYHFINETLGWFDCS</sequence>
<dbReference type="InterPro" id="IPR005225">
    <property type="entry name" value="Small_GTP-bd"/>
</dbReference>
<dbReference type="SMART" id="SM00173">
    <property type="entry name" value="RAS"/>
    <property type="match status" value="1"/>
</dbReference>
<keyword evidence="6" id="KW-1185">Reference proteome</keyword>
<dbReference type="PROSITE" id="PS51420">
    <property type="entry name" value="RHO"/>
    <property type="match status" value="1"/>
</dbReference>
<dbReference type="PANTHER" id="PTHR47977">
    <property type="entry name" value="RAS-RELATED PROTEIN RAB"/>
    <property type="match status" value="1"/>
</dbReference>
<keyword evidence="2" id="KW-0342">GTP-binding</keyword>
<dbReference type="PROSITE" id="PS51421">
    <property type="entry name" value="RAS"/>
    <property type="match status" value="1"/>
</dbReference>
<dbReference type="SMART" id="SM00176">
    <property type="entry name" value="RAN"/>
    <property type="match status" value="1"/>
</dbReference>
<protein>
    <submittedName>
        <fullName evidence="5">Uncharacterized protein</fullName>
    </submittedName>
</protein>
<dbReference type="PRINTS" id="PR00449">
    <property type="entry name" value="RASTRNSFRMNG"/>
</dbReference>
<dbReference type="PROSITE" id="PS51419">
    <property type="entry name" value="RAB"/>
    <property type="match status" value="1"/>
</dbReference>
<keyword evidence="4" id="KW-1133">Transmembrane helix</keyword>
<dbReference type="GO" id="GO:0003924">
    <property type="term" value="F:GTPase activity"/>
    <property type="evidence" value="ECO:0007669"/>
    <property type="project" value="InterPro"/>
</dbReference>
<keyword evidence="4" id="KW-0812">Transmembrane</keyword>
<name>X6P2R4_RETFI</name>
<dbReference type="SMART" id="SM00174">
    <property type="entry name" value="RHO"/>
    <property type="match status" value="1"/>
</dbReference>
<organism evidence="5 6">
    <name type="scientific">Reticulomyxa filosa</name>
    <dbReference type="NCBI Taxonomy" id="46433"/>
    <lineage>
        <taxon>Eukaryota</taxon>
        <taxon>Sar</taxon>
        <taxon>Rhizaria</taxon>
        <taxon>Retaria</taxon>
        <taxon>Foraminifera</taxon>
        <taxon>Monothalamids</taxon>
        <taxon>Reticulomyxidae</taxon>
        <taxon>Reticulomyxa</taxon>
    </lineage>
</organism>
<dbReference type="SUPFAM" id="SSF52540">
    <property type="entry name" value="P-loop containing nucleoside triphosphate hydrolases"/>
    <property type="match status" value="1"/>
</dbReference>
<dbReference type="Pfam" id="PF00071">
    <property type="entry name" value="Ras"/>
    <property type="match status" value="1"/>
</dbReference>
<dbReference type="FunFam" id="3.40.50.300:FF:001447">
    <property type="entry name" value="Ras-related protein Rab-1B"/>
    <property type="match status" value="1"/>
</dbReference>
<evidence type="ECO:0000313" key="5">
    <source>
        <dbReference type="EMBL" id="ETO32403.1"/>
    </source>
</evidence>
<evidence type="ECO:0000256" key="1">
    <source>
        <dbReference type="ARBA" id="ARBA00022741"/>
    </source>
</evidence>
<dbReference type="Gene3D" id="3.40.50.300">
    <property type="entry name" value="P-loop containing nucleotide triphosphate hydrolases"/>
    <property type="match status" value="1"/>
</dbReference>
<reference evidence="5 6" key="1">
    <citation type="journal article" date="2013" name="Curr. Biol.">
        <title>The Genome of the Foraminiferan Reticulomyxa filosa.</title>
        <authorList>
            <person name="Glockner G."/>
            <person name="Hulsmann N."/>
            <person name="Schleicher M."/>
            <person name="Noegel A.A."/>
            <person name="Eichinger L."/>
            <person name="Gallinger C."/>
            <person name="Pawlowski J."/>
            <person name="Sierra R."/>
            <person name="Euteneuer U."/>
            <person name="Pillet L."/>
            <person name="Moustafa A."/>
            <person name="Platzer M."/>
            <person name="Groth M."/>
            <person name="Szafranski K."/>
            <person name="Schliwa M."/>
        </authorList>
    </citation>
    <scope>NUCLEOTIDE SEQUENCE [LARGE SCALE GENOMIC DNA]</scope>
</reference>
<evidence type="ECO:0000313" key="6">
    <source>
        <dbReference type="Proteomes" id="UP000023152"/>
    </source>
</evidence>
<feature type="transmembrane region" description="Helical" evidence="4">
    <location>
        <begin position="728"/>
        <end position="745"/>
    </location>
</feature>
<dbReference type="NCBIfam" id="TIGR00231">
    <property type="entry name" value="small_GTP"/>
    <property type="match status" value="1"/>
</dbReference>
<accession>X6P2R4</accession>
<dbReference type="OrthoDB" id="9989112at2759"/>
<comment type="caution">
    <text evidence="5">The sequence shown here is derived from an EMBL/GenBank/DDBJ whole genome shotgun (WGS) entry which is preliminary data.</text>
</comment>
<proteinExistence type="predicted"/>